<gene>
    <name evidence="3" type="ORF">GCM10009107_07920</name>
</gene>
<dbReference type="PANTHER" id="PTHR45138:SF24">
    <property type="entry name" value="DIGUANYLATE CYCLASE DGCC-RELATED"/>
    <property type="match status" value="1"/>
</dbReference>
<evidence type="ECO:0000256" key="1">
    <source>
        <dbReference type="ARBA" id="ARBA00012528"/>
    </source>
</evidence>
<evidence type="ECO:0000259" key="2">
    <source>
        <dbReference type="PROSITE" id="PS50887"/>
    </source>
</evidence>
<keyword evidence="4" id="KW-1185">Reference proteome</keyword>
<dbReference type="InterPro" id="IPR050469">
    <property type="entry name" value="Diguanylate_Cyclase"/>
</dbReference>
<accession>A0ABN1JNE2</accession>
<dbReference type="Gene3D" id="3.30.70.270">
    <property type="match status" value="1"/>
</dbReference>
<dbReference type="InterPro" id="IPR043128">
    <property type="entry name" value="Rev_trsase/Diguanyl_cyclase"/>
</dbReference>
<dbReference type="InterPro" id="IPR000160">
    <property type="entry name" value="GGDEF_dom"/>
</dbReference>
<protein>
    <recommendedName>
        <fullName evidence="1">diguanylate cyclase</fullName>
        <ecNumber evidence="1">2.7.7.65</ecNumber>
    </recommendedName>
</protein>
<dbReference type="CDD" id="cd01949">
    <property type="entry name" value="GGDEF"/>
    <property type="match status" value="1"/>
</dbReference>
<dbReference type="SMART" id="SM00267">
    <property type="entry name" value="GGDEF"/>
    <property type="match status" value="1"/>
</dbReference>
<dbReference type="PROSITE" id="PS50887">
    <property type="entry name" value="GGDEF"/>
    <property type="match status" value="1"/>
</dbReference>
<evidence type="ECO:0000313" key="4">
    <source>
        <dbReference type="Proteomes" id="UP001500279"/>
    </source>
</evidence>
<sequence length="532" mass="57515">MVVAEIGASVGRMATVNSDELASDLDAQLSRWEAEVYRSLMWVIPACDEIAAQADALGLVPQAIRARLLSSDVRSRQGMAEAARVEQLALHEAAQAWPALARHAATYLVSSCDRVGRRAEAMRWAEASLRGASSDDLSAWHAEALMVAALFSTSRAGADYTLVYQAMAAVRVAGLPALVSATAANFAEVAAECGELGIASHFTDEAEAMMRRHPEAAAALSWESVARARLALSELAAAERACKESLWLEKQLGCCDVNGDPWLSCAEVALARGDAAGALAMLEHPRRLARASSAWTNARDLGVRARVMAGLQRWEEAYQWMVRYVAAYEQIRSVEGDRAVAESSQAVAVDEARRQSRHFEQLAMTDPLTGLPNRRHAEHWLAEHADVPLCLAIADLDHFKRINDTFSHAAGDLVLQRFGAMLNEVFNRSDSGPGTPMLAARLGGEEFLLAWCGIPCDAAMVRSDEIRKRLRATSFADIAGDLPVTASLGLAFGTPPVNPSELLRTADLHLYQAKHGGRDRTVGPVQRQDMAG</sequence>
<dbReference type="PANTHER" id="PTHR45138">
    <property type="entry name" value="REGULATORY COMPONENTS OF SENSORY TRANSDUCTION SYSTEM"/>
    <property type="match status" value="1"/>
</dbReference>
<organism evidence="3 4">
    <name type="scientific">Ideonella azotifigens</name>
    <dbReference type="NCBI Taxonomy" id="513160"/>
    <lineage>
        <taxon>Bacteria</taxon>
        <taxon>Pseudomonadati</taxon>
        <taxon>Pseudomonadota</taxon>
        <taxon>Betaproteobacteria</taxon>
        <taxon>Burkholderiales</taxon>
        <taxon>Sphaerotilaceae</taxon>
        <taxon>Ideonella</taxon>
    </lineage>
</organism>
<dbReference type="Pfam" id="PF00990">
    <property type="entry name" value="GGDEF"/>
    <property type="match status" value="1"/>
</dbReference>
<dbReference type="InterPro" id="IPR029787">
    <property type="entry name" value="Nucleotide_cyclase"/>
</dbReference>
<dbReference type="NCBIfam" id="TIGR00254">
    <property type="entry name" value="GGDEF"/>
    <property type="match status" value="1"/>
</dbReference>
<feature type="domain" description="GGDEF" evidence="2">
    <location>
        <begin position="387"/>
        <end position="526"/>
    </location>
</feature>
<dbReference type="SUPFAM" id="SSF55073">
    <property type="entry name" value="Nucleotide cyclase"/>
    <property type="match status" value="1"/>
</dbReference>
<dbReference type="Proteomes" id="UP001500279">
    <property type="component" value="Unassembled WGS sequence"/>
</dbReference>
<proteinExistence type="predicted"/>
<dbReference type="EMBL" id="BAAAEW010000004">
    <property type="protein sequence ID" value="GAA0743413.1"/>
    <property type="molecule type" value="Genomic_DNA"/>
</dbReference>
<dbReference type="EC" id="2.7.7.65" evidence="1"/>
<comment type="caution">
    <text evidence="3">The sequence shown here is derived from an EMBL/GenBank/DDBJ whole genome shotgun (WGS) entry which is preliminary data.</text>
</comment>
<name>A0ABN1JNE2_9BURK</name>
<evidence type="ECO:0000313" key="3">
    <source>
        <dbReference type="EMBL" id="GAA0743413.1"/>
    </source>
</evidence>
<reference evidence="3 4" key="1">
    <citation type="journal article" date="2019" name="Int. J. Syst. Evol. Microbiol.">
        <title>The Global Catalogue of Microorganisms (GCM) 10K type strain sequencing project: providing services to taxonomists for standard genome sequencing and annotation.</title>
        <authorList>
            <consortium name="The Broad Institute Genomics Platform"/>
            <consortium name="The Broad Institute Genome Sequencing Center for Infectious Disease"/>
            <person name="Wu L."/>
            <person name="Ma J."/>
        </authorList>
    </citation>
    <scope>NUCLEOTIDE SEQUENCE [LARGE SCALE GENOMIC DNA]</scope>
    <source>
        <strain evidence="3 4">JCM 15503</strain>
    </source>
</reference>